<accession>A0A9Q8WQ75</accession>
<dbReference type="InterPro" id="IPR036318">
    <property type="entry name" value="FAD-bd_PCMH-like_sf"/>
</dbReference>
<dbReference type="Pfam" id="PF01565">
    <property type="entry name" value="FAD_binding_4"/>
    <property type="match status" value="1"/>
</dbReference>
<dbReference type="GO" id="GO:0019867">
    <property type="term" value="C:outer membrane"/>
    <property type="evidence" value="ECO:0007669"/>
    <property type="project" value="InterPro"/>
</dbReference>
<dbReference type="KEGG" id="clup:CLUP02_17150"/>
<dbReference type="GO" id="GO:0071949">
    <property type="term" value="F:FAD binding"/>
    <property type="evidence" value="ECO:0007669"/>
    <property type="project" value="InterPro"/>
</dbReference>
<reference evidence="10" key="1">
    <citation type="journal article" date="2021" name="Mol. Plant Microbe Interact.">
        <title>Complete Genome Sequence of the Plant-Pathogenic Fungus Colletotrichum lupini.</title>
        <authorList>
            <person name="Baroncelli R."/>
            <person name="Pensec F."/>
            <person name="Da Lio D."/>
            <person name="Boufleur T."/>
            <person name="Vicente I."/>
            <person name="Sarrocco S."/>
            <person name="Picot A."/>
            <person name="Baraldi E."/>
            <person name="Sukno S."/>
            <person name="Thon M."/>
            <person name="Le Floch G."/>
        </authorList>
    </citation>
    <scope>NUCLEOTIDE SEQUENCE</scope>
    <source>
        <strain evidence="10">IMI 504893</strain>
    </source>
</reference>
<dbReference type="PANTHER" id="PTHR42973">
    <property type="entry name" value="BINDING OXIDOREDUCTASE, PUTATIVE (AFU_ORTHOLOGUE AFUA_1G17690)-RELATED"/>
    <property type="match status" value="1"/>
</dbReference>
<dbReference type="RefSeq" id="XP_049153212.1">
    <property type="nucleotide sequence ID" value="XM_049296065.1"/>
</dbReference>
<keyword evidence="11" id="KW-1185">Reference proteome</keyword>
<dbReference type="Gene3D" id="3.40.462.20">
    <property type="match status" value="1"/>
</dbReference>
<comment type="cofactor">
    <cofactor evidence="1">
        <name>FAD</name>
        <dbReference type="ChEBI" id="CHEBI:57692"/>
    </cofactor>
</comment>
<dbReference type="GO" id="GO:0016491">
    <property type="term" value="F:oxidoreductase activity"/>
    <property type="evidence" value="ECO:0007669"/>
    <property type="project" value="UniProtKB-KW"/>
</dbReference>
<name>A0A9Q8WQ75_9PEZI</name>
<dbReference type="PROSITE" id="PS51387">
    <property type="entry name" value="FAD_PCMH"/>
    <property type="match status" value="1"/>
</dbReference>
<dbReference type="InterPro" id="IPR016166">
    <property type="entry name" value="FAD-bd_PCMH"/>
</dbReference>
<dbReference type="Gene3D" id="3.30.43.10">
    <property type="entry name" value="Uridine Diphospho-n-acetylenolpyruvylglucosamine Reductase, domain 2"/>
    <property type="match status" value="1"/>
</dbReference>
<evidence type="ECO:0000256" key="2">
    <source>
        <dbReference type="ARBA" id="ARBA00004370"/>
    </source>
</evidence>
<dbReference type="GeneID" id="73351075"/>
<dbReference type="InterPro" id="IPR016167">
    <property type="entry name" value="FAD-bd_PCMH_sub1"/>
</dbReference>
<evidence type="ECO:0000256" key="5">
    <source>
        <dbReference type="ARBA" id="ARBA00022827"/>
    </source>
</evidence>
<comment type="similarity">
    <text evidence="3">Belongs to the oxygen-dependent FAD-linked oxidoreductase family.</text>
</comment>
<evidence type="ECO:0000256" key="3">
    <source>
        <dbReference type="ARBA" id="ARBA00005466"/>
    </source>
</evidence>
<sequence length="1297" mass="137975">MSGRLMCGWKANVAGASSPECPRSPTESDLVPIRSLAPVLHLEIQPKLSGLCDFCLVHPLTSCNVELTSVTTLTKAPMASKTSASGSSASNPIGKLQAGPDALRKEAESSAEFEKLQEEAKIRRLQQLARSYPSLAQRSLTLLMRAPMTINRLQVHGATNTRRGFLDPIFTPLLTEDVNSSSTLGEVAARLGDARGKLERLGIFHPDVKVHLSNANNTDASSTPTDVDVDVVVKELSRYKFNAGTDVGNSEGSAYTSLLWRNIFGGAEQLTVNASAGTRTRSAYSATLSAPVQSNPDTRIALEGLASATDKSWAAHEEVLKGGNLRFSWLSGLKDMHTVEYSGIWRQVTGLRDSASPTVRADAGDSVKSSIKHTYQRDERDNPQLPQSGYVLKSVWELAGLGPLGGDVAFSKSEWEVGGALPVPVPGVEGPSGISIGGGLRFGMLYPLPLGFASEGKSQPSRINDRFQLGGPTDVRGFHYGGLGPHDGSDSVGGDVFAAGSVNMLFPLPYKGPDSSLRFQVFANGGRLVAMKNKGKTGASASEGLDARSVAGSAWRALSDLTTGLPSTAAGVGLVYAHPVARFELNFSLPLVLRRGEQGTKGLQVGVGINFLYSLIGRLQHGTTDRVPEYFGTGSFIPHNVCPSRDAYPFLRVLPRRPPIAGTLPSHKDAWNLEAIVALLRRRHKGSNSQSARNPSRISHSLDFGLRMSMGDVTYSSPSPQLCCPRVKWAAGLLGAGQGNHSILDVFSVVDSNLGGFHDSLVTVRARSLDIGCMLVCCTSATFDVLKSSSTMRLLSSLSLLVTAVSALTVRVPSVAEDLKTLVAASSSVAVDLRARWSTYHAPIPSIVVNVTTEKDVGAVVKYCASRKIPFTAQNGGNGWGKTFNLGNNGVIINLAGLNAVTFSKTKTEATIGGGAIIGDTIKAANAAGVLVQTGNCNCVGALGAILGGGYGNQMGEVGFGVDNVLSMRVAVASGEILTASPTSNPDLFWALRGAGPNFGIVISATVKARPMPTEGRNAWLMNLFFSPDKLPQVAQAIQDLPLKPEQVVYLVLTNSGPPSNAPAVLVTGFLRQGNDVTGRAAFAPLYKLGPISNSSSVAGYEGWNAGNDNFCAREERKPAYSTTINHMQPETWPAIWDLYTKFQAKGPNSAVLIERYNLTKAQSVPKGSAALQEALRRDAFAQAIVIPWYTDASLDGEAEAFASKVRDIWSYSPSGVWVEFGEIEGAEEEMGSFGGFRSVVSSRGMKYWFVTTLIQTFEWYSYGLWLLDLNGQGQRPDSGMLMKTVFSDGGTTGIIG</sequence>
<keyword evidence="5" id="KW-0274">FAD</keyword>
<feature type="compositionally biased region" description="Low complexity" evidence="8">
    <location>
        <begin position="80"/>
        <end position="90"/>
    </location>
</feature>
<keyword evidence="6" id="KW-0560">Oxidoreductase</keyword>
<gene>
    <name evidence="10" type="ORF">CLUP02_17150</name>
</gene>
<evidence type="ECO:0000256" key="1">
    <source>
        <dbReference type="ARBA" id="ARBA00001974"/>
    </source>
</evidence>
<dbReference type="SUPFAM" id="SSF56176">
    <property type="entry name" value="FAD-binding/transporter-associated domain-like"/>
    <property type="match status" value="1"/>
</dbReference>
<dbReference type="Gene3D" id="2.40.160.50">
    <property type="entry name" value="membrane protein fhac: a member of the omp85/tpsb transporter family"/>
    <property type="match status" value="1"/>
</dbReference>
<dbReference type="EMBL" id="CP019481">
    <property type="protein sequence ID" value="UQC91614.1"/>
    <property type="molecule type" value="Genomic_DNA"/>
</dbReference>
<keyword evidence="7" id="KW-0472">Membrane</keyword>
<evidence type="ECO:0000313" key="11">
    <source>
        <dbReference type="Proteomes" id="UP000830671"/>
    </source>
</evidence>
<dbReference type="InterPro" id="IPR006094">
    <property type="entry name" value="Oxid_FAD_bind_N"/>
</dbReference>
<comment type="subcellular location">
    <subcellularLocation>
        <location evidence="2">Membrane</location>
    </subcellularLocation>
</comment>
<dbReference type="Pfam" id="PF01103">
    <property type="entry name" value="Omp85"/>
    <property type="match status" value="1"/>
</dbReference>
<evidence type="ECO:0000313" key="10">
    <source>
        <dbReference type="EMBL" id="UQC91614.1"/>
    </source>
</evidence>
<dbReference type="PANTHER" id="PTHR42973:SF39">
    <property type="entry name" value="FAD-BINDING PCMH-TYPE DOMAIN-CONTAINING PROTEIN"/>
    <property type="match status" value="1"/>
</dbReference>
<protein>
    <submittedName>
        <fullName evidence="10">Surface antigen</fullName>
    </submittedName>
</protein>
<evidence type="ECO:0000256" key="4">
    <source>
        <dbReference type="ARBA" id="ARBA00022630"/>
    </source>
</evidence>
<dbReference type="Proteomes" id="UP000830671">
    <property type="component" value="Chromosome 9"/>
</dbReference>
<dbReference type="InterPro" id="IPR000184">
    <property type="entry name" value="Bac_surfAg_D15"/>
</dbReference>
<keyword evidence="4" id="KW-0285">Flavoprotein</keyword>
<evidence type="ECO:0000256" key="8">
    <source>
        <dbReference type="SAM" id="MobiDB-lite"/>
    </source>
</evidence>
<dbReference type="FunFam" id="2.40.160.50:FF:000008">
    <property type="entry name" value="Mitochondrial outer membrane beta-barrel protein Tob55"/>
    <property type="match status" value="1"/>
</dbReference>
<feature type="domain" description="FAD-binding PCMH-type" evidence="9">
    <location>
        <begin position="841"/>
        <end position="1012"/>
    </location>
</feature>
<dbReference type="InterPro" id="IPR050416">
    <property type="entry name" value="FAD-linked_Oxidoreductase"/>
</dbReference>
<evidence type="ECO:0000256" key="7">
    <source>
        <dbReference type="ARBA" id="ARBA00023136"/>
    </source>
</evidence>
<evidence type="ECO:0000259" key="9">
    <source>
        <dbReference type="PROSITE" id="PS51387"/>
    </source>
</evidence>
<dbReference type="InterPro" id="IPR016169">
    <property type="entry name" value="FAD-bd_PCMH_sub2"/>
</dbReference>
<proteinExistence type="inferred from homology"/>
<evidence type="ECO:0000256" key="6">
    <source>
        <dbReference type="ARBA" id="ARBA00023002"/>
    </source>
</evidence>
<dbReference type="Gene3D" id="3.30.465.10">
    <property type="match status" value="1"/>
</dbReference>
<organism evidence="10 11">
    <name type="scientific">Colletotrichum lupini</name>
    <dbReference type="NCBI Taxonomy" id="145971"/>
    <lineage>
        <taxon>Eukaryota</taxon>
        <taxon>Fungi</taxon>
        <taxon>Dikarya</taxon>
        <taxon>Ascomycota</taxon>
        <taxon>Pezizomycotina</taxon>
        <taxon>Sordariomycetes</taxon>
        <taxon>Hypocreomycetidae</taxon>
        <taxon>Glomerellales</taxon>
        <taxon>Glomerellaceae</taxon>
        <taxon>Colletotrichum</taxon>
        <taxon>Colletotrichum acutatum species complex</taxon>
    </lineage>
</organism>
<feature type="region of interest" description="Disordered" evidence="8">
    <location>
        <begin position="80"/>
        <end position="110"/>
    </location>
</feature>
<feature type="region of interest" description="Disordered" evidence="8">
    <location>
        <begin position="356"/>
        <end position="386"/>
    </location>
</feature>